<protein>
    <recommendedName>
        <fullName evidence="4">Small ribosomal subunit protein uS10m</fullName>
    </recommendedName>
    <alternativeName>
        <fullName evidence="5">37S ribosomal protein S10, mitochondrial</fullName>
    </alternativeName>
</protein>
<dbReference type="GO" id="GO:0003735">
    <property type="term" value="F:structural constituent of ribosome"/>
    <property type="evidence" value="ECO:0007669"/>
    <property type="project" value="InterPro"/>
</dbReference>
<dbReference type="PRINTS" id="PR00971">
    <property type="entry name" value="RIBOSOMALS10"/>
</dbReference>
<dbReference type="SMART" id="SM01403">
    <property type="entry name" value="Ribosomal_S10"/>
    <property type="match status" value="1"/>
</dbReference>
<dbReference type="InterPro" id="IPR001848">
    <property type="entry name" value="Ribosomal_uS10"/>
</dbReference>
<feature type="region of interest" description="Disordered" evidence="8">
    <location>
        <begin position="34"/>
        <end position="67"/>
    </location>
</feature>
<comment type="similarity">
    <text evidence="1">Belongs to the universal ribosomal protein uS10 family.</text>
</comment>
<dbReference type="EMBL" id="QPFP01000084">
    <property type="protein sequence ID" value="TEB22894.1"/>
    <property type="molecule type" value="Genomic_DNA"/>
</dbReference>
<evidence type="ECO:0000313" key="11">
    <source>
        <dbReference type="Proteomes" id="UP000298030"/>
    </source>
</evidence>
<evidence type="ECO:0000256" key="4">
    <source>
        <dbReference type="ARBA" id="ARBA00035261"/>
    </source>
</evidence>
<dbReference type="GO" id="GO:1990904">
    <property type="term" value="C:ribonucleoprotein complex"/>
    <property type="evidence" value="ECO:0007669"/>
    <property type="project" value="UniProtKB-KW"/>
</dbReference>
<dbReference type="Proteomes" id="UP000298030">
    <property type="component" value="Unassembled WGS sequence"/>
</dbReference>
<evidence type="ECO:0000256" key="5">
    <source>
        <dbReference type="ARBA" id="ARBA00042916"/>
    </source>
</evidence>
<keyword evidence="3" id="KW-0687">Ribonucleoprotein</keyword>
<feature type="compositionally biased region" description="Low complexity" evidence="8">
    <location>
        <begin position="55"/>
        <end position="67"/>
    </location>
</feature>
<dbReference type="GO" id="GO:0006412">
    <property type="term" value="P:translation"/>
    <property type="evidence" value="ECO:0007669"/>
    <property type="project" value="InterPro"/>
</dbReference>
<evidence type="ECO:0000259" key="9">
    <source>
        <dbReference type="SMART" id="SM01403"/>
    </source>
</evidence>
<evidence type="ECO:0000256" key="7">
    <source>
        <dbReference type="ARBA" id="ARBA00065857"/>
    </source>
</evidence>
<keyword evidence="11" id="KW-1185">Reference proteome</keyword>
<dbReference type="STRING" id="71717.A0A4Y7SMQ8"/>
<feature type="domain" description="Small ribosomal subunit protein uS10" evidence="9">
    <location>
        <begin position="171"/>
        <end position="268"/>
    </location>
</feature>
<comment type="subunit">
    <text evidence="7">Part of the mitochondrial small ribosomal subunit.</text>
</comment>
<accession>A0A4Y7SMQ8</accession>
<evidence type="ECO:0000256" key="6">
    <source>
        <dbReference type="ARBA" id="ARBA00057689"/>
    </source>
</evidence>
<name>A0A4Y7SMQ8_COPMI</name>
<dbReference type="InterPro" id="IPR027486">
    <property type="entry name" value="Ribosomal_uS10_dom"/>
</dbReference>
<dbReference type="FunFam" id="3.30.70.600:FF:000003">
    <property type="entry name" value="30S ribosomal protein S10"/>
    <property type="match status" value="1"/>
</dbReference>
<evidence type="ECO:0000256" key="2">
    <source>
        <dbReference type="ARBA" id="ARBA00022980"/>
    </source>
</evidence>
<proteinExistence type="inferred from homology"/>
<gene>
    <name evidence="10" type="ORF">FA13DRAFT_1818745</name>
</gene>
<evidence type="ECO:0000256" key="1">
    <source>
        <dbReference type="ARBA" id="ARBA00007102"/>
    </source>
</evidence>
<dbReference type="HAMAP" id="MF_00508">
    <property type="entry name" value="Ribosomal_uS10"/>
    <property type="match status" value="1"/>
</dbReference>
<dbReference type="PANTHER" id="PTHR11700">
    <property type="entry name" value="30S RIBOSOMAL PROTEIN S10 FAMILY MEMBER"/>
    <property type="match status" value="1"/>
</dbReference>
<sequence length="320" mass="35627">MLRAAIRRATITTRPCPATSRLSAARWSRYNSTVTGAPSEEAGPSKQSAKPTVSKPTEAPTKPTEAATEEVVLSDKQVDVQLNDALLGALQDMQLEVTEQEKPLVVDAFDGPVFEAIPPTNSKYDPVNLPIAQERDYVHASEEEWHASLVHGRSSLIPHQHKPIYRIPAATLHLRSHHQKLLDFYAHFVSHAAASLGIPISRVVHLPTQRSLWTVPRSPFAHKKSQENFERRTHKRAIKAWDADPEVVDRWFQYIRQHAMGGVGMRALRWSRMPLGVGATHLQQVKQALTTPQAQMKKLADKIVKEEAKKSSAVAPTQAS</sequence>
<dbReference type="OrthoDB" id="366214at2759"/>
<evidence type="ECO:0000256" key="3">
    <source>
        <dbReference type="ARBA" id="ARBA00023274"/>
    </source>
</evidence>
<dbReference type="Pfam" id="PF00338">
    <property type="entry name" value="Ribosomal_S10"/>
    <property type="match status" value="1"/>
</dbReference>
<evidence type="ECO:0000256" key="8">
    <source>
        <dbReference type="SAM" id="MobiDB-lite"/>
    </source>
</evidence>
<dbReference type="SUPFAM" id="SSF54999">
    <property type="entry name" value="Ribosomal protein S10"/>
    <property type="match status" value="1"/>
</dbReference>
<dbReference type="InterPro" id="IPR036838">
    <property type="entry name" value="Ribosomal_uS10_dom_sf"/>
</dbReference>
<comment type="caution">
    <text evidence="10">The sequence shown here is derived from an EMBL/GenBank/DDBJ whole genome shotgun (WGS) entry which is preliminary data.</text>
</comment>
<evidence type="ECO:0000313" key="10">
    <source>
        <dbReference type="EMBL" id="TEB22894.1"/>
    </source>
</evidence>
<keyword evidence="2 10" id="KW-0689">Ribosomal protein</keyword>
<dbReference type="GO" id="GO:0005840">
    <property type="term" value="C:ribosome"/>
    <property type="evidence" value="ECO:0007669"/>
    <property type="project" value="UniProtKB-KW"/>
</dbReference>
<comment type="function">
    <text evidence="6">Involved in mitochondrial genome encoded proteins translation. Involved in the binding of tRNA to the ribosomes.</text>
</comment>
<dbReference type="Gene3D" id="3.30.70.600">
    <property type="entry name" value="Ribosomal protein S10 domain"/>
    <property type="match status" value="1"/>
</dbReference>
<dbReference type="AlphaFoldDB" id="A0A4Y7SMQ8"/>
<reference evidence="10 11" key="1">
    <citation type="journal article" date="2019" name="Nat. Ecol. Evol.">
        <title>Megaphylogeny resolves global patterns of mushroom evolution.</title>
        <authorList>
            <person name="Varga T."/>
            <person name="Krizsan K."/>
            <person name="Foldi C."/>
            <person name="Dima B."/>
            <person name="Sanchez-Garcia M."/>
            <person name="Sanchez-Ramirez S."/>
            <person name="Szollosi G.J."/>
            <person name="Szarkandi J.G."/>
            <person name="Papp V."/>
            <person name="Albert L."/>
            <person name="Andreopoulos W."/>
            <person name="Angelini C."/>
            <person name="Antonin V."/>
            <person name="Barry K.W."/>
            <person name="Bougher N.L."/>
            <person name="Buchanan P."/>
            <person name="Buyck B."/>
            <person name="Bense V."/>
            <person name="Catcheside P."/>
            <person name="Chovatia M."/>
            <person name="Cooper J."/>
            <person name="Damon W."/>
            <person name="Desjardin D."/>
            <person name="Finy P."/>
            <person name="Geml J."/>
            <person name="Haridas S."/>
            <person name="Hughes K."/>
            <person name="Justo A."/>
            <person name="Karasinski D."/>
            <person name="Kautmanova I."/>
            <person name="Kiss B."/>
            <person name="Kocsube S."/>
            <person name="Kotiranta H."/>
            <person name="LaButti K.M."/>
            <person name="Lechner B.E."/>
            <person name="Liimatainen K."/>
            <person name="Lipzen A."/>
            <person name="Lukacs Z."/>
            <person name="Mihaltcheva S."/>
            <person name="Morgado L.N."/>
            <person name="Niskanen T."/>
            <person name="Noordeloos M.E."/>
            <person name="Ohm R.A."/>
            <person name="Ortiz-Santana B."/>
            <person name="Ovrebo C."/>
            <person name="Racz N."/>
            <person name="Riley R."/>
            <person name="Savchenko A."/>
            <person name="Shiryaev A."/>
            <person name="Soop K."/>
            <person name="Spirin V."/>
            <person name="Szebenyi C."/>
            <person name="Tomsovsky M."/>
            <person name="Tulloss R.E."/>
            <person name="Uehling J."/>
            <person name="Grigoriev I.V."/>
            <person name="Vagvolgyi C."/>
            <person name="Papp T."/>
            <person name="Martin F.M."/>
            <person name="Miettinen O."/>
            <person name="Hibbett D.S."/>
            <person name="Nagy L.G."/>
        </authorList>
    </citation>
    <scope>NUCLEOTIDE SEQUENCE [LARGE SCALE GENOMIC DNA]</scope>
    <source>
        <strain evidence="10 11">FP101781</strain>
    </source>
</reference>
<organism evidence="10 11">
    <name type="scientific">Coprinellus micaceus</name>
    <name type="common">Glistening ink-cap mushroom</name>
    <name type="synonym">Coprinus micaceus</name>
    <dbReference type="NCBI Taxonomy" id="71717"/>
    <lineage>
        <taxon>Eukaryota</taxon>
        <taxon>Fungi</taxon>
        <taxon>Dikarya</taxon>
        <taxon>Basidiomycota</taxon>
        <taxon>Agaricomycotina</taxon>
        <taxon>Agaricomycetes</taxon>
        <taxon>Agaricomycetidae</taxon>
        <taxon>Agaricales</taxon>
        <taxon>Agaricineae</taxon>
        <taxon>Psathyrellaceae</taxon>
        <taxon>Coprinellus</taxon>
    </lineage>
</organism>